<keyword evidence="4" id="KW-0274">FAD</keyword>
<dbReference type="InterPro" id="IPR036188">
    <property type="entry name" value="FAD/NAD-bd_sf"/>
</dbReference>
<accession>A0AA88Y6U4</accession>
<feature type="region of interest" description="Disordered" evidence="5">
    <location>
        <begin position="582"/>
        <end position="633"/>
    </location>
</feature>
<protein>
    <recommendedName>
        <fullName evidence="6">Glucose-methanol-choline oxidoreductase N-terminal domain-containing protein</fullName>
    </recommendedName>
</protein>
<feature type="compositionally biased region" description="Polar residues" evidence="5">
    <location>
        <begin position="583"/>
        <end position="613"/>
    </location>
</feature>
<dbReference type="InterPro" id="IPR012132">
    <property type="entry name" value="GMC_OxRdtase"/>
</dbReference>
<reference evidence="7" key="1">
    <citation type="submission" date="2019-08" db="EMBL/GenBank/DDBJ databases">
        <title>The improved chromosome-level genome for the pearl oyster Pinctada fucata martensii using PacBio sequencing and Hi-C.</title>
        <authorList>
            <person name="Zheng Z."/>
        </authorList>
    </citation>
    <scope>NUCLEOTIDE SEQUENCE</scope>
    <source>
        <strain evidence="7">ZZ-2019</strain>
        <tissue evidence="7">Adductor muscle</tissue>
    </source>
</reference>
<dbReference type="Pfam" id="PF05199">
    <property type="entry name" value="GMC_oxred_C"/>
    <property type="match status" value="1"/>
</dbReference>
<feature type="domain" description="Glucose-methanol-choline oxidoreductase N-terminal" evidence="6">
    <location>
        <begin position="263"/>
        <end position="277"/>
    </location>
</feature>
<feature type="compositionally biased region" description="Low complexity" evidence="5">
    <location>
        <begin position="666"/>
        <end position="684"/>
    </location>
</feature>
<proteinExistence type="inferred from homology"/>
<evidence type="ECO:0000256" key="4">
    <source>
        <dbReference type="ARBA" id="ARBA00022827"/>
    </source>
</evidence>
<feature type="compositionally biased region" description="Basic and acidic residues" evidence="5">
    <location>
        <begin position="615"/>
        <end position="625"/>
    </location>
</feature>
<evidence type="ECO:0000256" key="3">
    <source>
        <dbReference type="ARBA" id="ARBA00022630"/>
    </source>
</evidence>
<evidence type="ECO:0000313" key="8">
    <source>
        <dbReference type="Proteomes" id="UP001186944"/>
    </source>
</evidence>
<dbReference type="PANTHER" id="PTHR11552:SF147">
    <property type="entry name" value="CHOLINE DEHYDROGENASE, MITOCHONDRIAL"/>
    <property type="match status" value="1"/>
</dbReference>
<comment type="caution">
    <text evidence="7">The sequence shown here is derived from an EMBL/GenBank/DDBJ whole genome shotgun (WGS) entry which is preliminary data.</text>
</comment>
<keyword evidence="3" id="KW-0285">Flavoprotein</keyword>
<dbReference type="GO" id="GO:0016614">
    <property type="term" value="F:oxidoreductase activity, acting on CH-OH group of donors"/>
    <property type="evidence" value="ECO:0007669"/>
    <property type="project" value="InterPro"/>
</dbReference>
<dbReference type="GO" id="GO:0050660">
    <property type="term" value="F:flavin adenine dinucleotide binding"/>
    <property type="evidence" value="ECO:0007669"/>
    <property type="project" value="InterPro"/>
</dbReference>
<name>A0AA88Y6U4_PINIB</name>
<dbReference type="PANTHER" id="PTHR11552">
    <property type="entry name" value="GLUCOSE-METHANOL-CHOLINE GMC OXIDOREDUCTASE"/>
    <property type="match status" value="1"/>
</dbReference>
<feature type="compositionally biased region" description="Low complexity" evidence="5">
    <location>
        <begin position="804"/>
        <end position="820"/>
    </location>
</feature>
<dbReference type="Pfam" id="PF00732">
    <property type="entry name" value="GMC_oxred_N"/>
    <property type="match status" value="1"/>
</dbReference>
<evidence type="ECO:0000256" key="1">
    <source>
        <dbReference type="ARBA" id="ARBA00001974"/>
    </source>
</evidence>
<dbReference type="Gene3D" id="3.30.560.10">
    <property type="entry name" value="Glucose Oxidase, domain 3"/>
    <property type="match status" value="1"/>
</dbReference>
<comment type="similarity">
    <text evidence="2">Belongs to the GMC oxidoreductase family.</text>
</comment>
<feature type="non-terminal residue" evidence="7">
    <location>
        <position position="1"/>
    </location>
</feature>
<gene>
    <name evidence="7" type="ORF">FSP39_000326</name>
</gene>
<dbReference type="Proteomes" id="UP001186944">
    <property type="component" value="Unassembled WGS sequence"/>
</dbReference>
<dbReference type="AlphaFoldDB" id="A0AA88Y6U4"/>
<feature type="region of interest" description="Disordered" evidence="5">
    <location>
        <begin position="797"/>
        <end position="840"/>
    </location>
</feature>
<dbReference type="PROSITE" id="PS00624">
    <property type="entry name" value="GMC_OXRED_2"/>
    <property type="match status" value="1"/>
</dbReference>
<organism evidence="7 8">
    <name type="scientific">Pinctada imbricata</name>
    <name type="common">Atlantic pearl-oyster</name>
    <name type="synonym">Pinctada martensii</name>
    <dbReference type="NCBI Taxonomy" id="66713"/>
    <lineage>
        <taxon>Eukaryota</taxon>
        <taxon>Metazoa</taxon>
        <taxon>Spiralia</taxon>
        <taxon>Lophotrochozoa</taxon>
        <taxon>Mollusca</taxon>
        <taxon>Bivalvia</taxon>
        <taxon>Autobranchia</taxon>
        <taxon>Pteriomorphia</taxon>
        <taxon>Pterioida</taxon>
        <taxon>Pterioidea</taxon>
        <taxon>Pteriidae</taxon>
        <taxon>Pinctada</taxon>
    </lineage>
</organism>
<dbReference type="SUPFAM" id="SSF51905">
    <property type="entry name" value="FAD/NAD(P)-binding domain"/>
    <property type="match status" value="1"/>
</dbReference>
<dbReference type="SUPFAM" id="SSF54373">
    <property type="entry name" value="FAD-linked reductases, C-terminal domain"/>
    <property type="match status" value="1"/>
</dbReference>
<dbReference type="InterPro" id="IPR007867">
    <property type="entry name" value="GMC_OxRtase_C"/>
</dbReference>
<dbReference type="EMBL" id="VSWD01000006">
    <property type="protein sequence ID" value="KAK3099162.1"/>
    <property type="molecule type" value="Genomic_DNA"/>
</dbReference>
<dbReference type="Gene3D" id="3.50.50.60">
    <property type="entry name" value="FAD/NAD(P)-binding domain"/>
    <property type="match status" value="1"/>
</dbReference>
<feature type="compositionally biased region" description="Polar residues" evidence="5">
    <location>
        <begin position="821"/>
        <end position="840"/>
    </location>
</feature>
<evidence type="ECO:0000256" key="5">
    <source>
        <dbReference type="SAM" id="MobiDB-lite"/>
    </source>
</evidence>
<keyword evidence="8" id="KW-1185">Reference proteome</keyword>
<sequence>YTVFLVGGGSTGSVLAARLSENEDLDVLLLEAGSLDTDIFKSHVIDTPGLATSLIGSDIDWKYKTVPQHHCCSGLKDNRVPISRGRVLGGTSAIDYMTYMRGSPHVFDLWEEMGSEGWNRTDVLPYFIKAEDYIASADTNTTYNPDYRGLCGPLMTREQKNNKRHDVFLKGTQELGWPIIKCNTEEEIGICKTESTIKNGERISTSKAYLSSAIDRENLDILTNAKVYKIDIDSRKRASGVLFKYNGQDYDIEVKNDVIISAGAIGSPKLLMLSGIGPRKDLQKLNIPMVADLPVGENLQDGYVVPLRVYLNTTTQRPDKALQNVQKWRDYIYLRQGDLAESHVESHLQLRTLPSKITQYPDLHVAVHNMLPDYDHALLKKLNIHDYMIEDWYSKGLSRDGVLVHLAILHPQSRGTVKLNTSNPDDSPLIDPQYLLVPEDVEDILKGVRFLQALLDMPSFKAAGAEMDKEFSGCSYLEFDSDDYWRCFIQNLGYSTNTPSGSVRMGRVDDITAVVDDELRVKEVIGLRVADSSIMPETTGFTRASEVMIGEKLAAMILDKLEYPNTQLQPEHPRMAGARFQAPQVSPVTSTTTRKPLMNNTATPTPKVTSKPYTKQKDAKGENPLRKTPHAVDQSRIIIKDNSVTREKQLEFFVATTQSPVKEQKSTSTQSPTAQTTQMPTTKSAATSPPSGPLPSDVLIDLGLNPFTEASAPVQPGTAYEKTPEQKNQDIMAILEQLLISDISQNNAEPISSLEKALAGAEAMVTTEKTKNTGANVKANKVTIKEVRVNNVQKSPIVKGNQPSVTTGASTSATVSKGTTEANQTPAAVQPKVPSSSLPTNIQVTTQSNTKVVLLR</sequence>
<dbReference type="InterPro" id="IPR000172">
    <property type="entry name" value="GMC_OxRdtase_N"/>
</dbReference>
<evidence type="ECO:0000259" key="6">
    <source>
        <dbReference type="PROSITE" id="PS00624"/>
    </source>
</evidence>
<comment type="cofactor">
    <cofactor evidence="1">
        <name>FAD</name>
        <dbReference type="ChEBI" id="CHEBI:57692"/>
    </cofactor>
</comment>
<feature type="region of interest" description="Disordered" evidence="5">
    <location>
        <begin position="658"/>
        <end position="697"/>
    </location>
</feature>
<evidence type="ECO:0000313" key="7">
    <source>
        <dbReference type="EMBL" id="KAK3099162.1"/>
    </source>
</evidence>
<evidence type="ECO:0000256" key="2">
    <source>
        <dbReference type="ARBA" id="ARBA00010790"/>
    </source>
</evidence>